<evidence type="ECO:0000256" key="1">
    <source>
        <dbReference type="ARBA" id="ARBA00003663"/>
    </source>
</evidence>
<evidence type="ECO:0000256" key="10">
    <source>
        <dbReference type="ARBA" id="ARBA00023136"/>
    </source>
</evidence>
<dbReference type="PATRIC" id="fig|344882.3.peg.2206"/>
<dbReference type="EMBL" id="LDJL01000004">
    <property type="protein sequence ID" value="KRG71059.1"/>
    <property type="molecule type" value="Genomic_DNA"/>
</dbReference>
<feature type="transmembrane region" description="Helical" evidence="13">
    <location>
        <begin position="126"/>
        <end position="145"/>
    </location>
</feature>
<protein>
    <recommendedName>
        <fullName evidence="3 13">Flagellar biosynthetic protein FliP</fullName>
    </recommendedName>
</protein>
<evidence type="ECO:0000256" key="4">
    <source>
        <dbReference type="ARBA" id="ARBA00022448"/>
    </source>
</evidence>
<keyword evidence="8 13" id="KW-0653">Protein transport</keyword>
<feature type="signal peptide" evidence="15">
    <location>
        <begin position="1"/>
        <end position="28"/>
    </location>
</feature>
<proteinExistence type="inferred from homology"/>
<keyword evidence="16" id="KW-0966">Cell projection</keyword>
<gene>
    <name evidence="13" type="primary">fliP</name>
    <name evidence="16" type="ORF">ABB29_04360</name>
</gene>
<evidence type="ECO:0000256" key="2">
    <source>
        <dbReference type="ARBA" id="ARBA00006257"/>
    </source>
</evidence>
<dbReference type="Proteomes" id="UP000052052">
    <property type="component" value="Unassembled WGS sequence"/>
</dbReference>
<keyword evidence="16" id="KW-0969">Cilium</keyword>
<feature type="chain" id="PRO_5006394885" description="Flagellar biosynthetic protein FliP" evidence="15">
    <location>
        <begin position="29"/>
        <end position="286"/>
    </location>
</feature>
<dbReference type="GO" id="GO:0009425">
    <property type="term" value="C:bacterial-type flagellum basal body"/>
    <property type="evidence" value="ECO:0007669"/>
    <property type="project" value="UniProtKB-SubCell"/>
</dbReference>
<dbReference type="PANTHER" id="PTHR30587:SF0">
    <property type="entry name" value="FLAGELLAR BIOSYNTHETIC PROTEIN FLIP"/>
    <property type="match status" value="1"/>
</dbReference>
<feature type="transmembrane region" description="Helical" evidence="13">
    <location>
        <begin position="263"/>
        <end position="283"/>
    </location>
</feature>
<keyword evidence="7 13" id="KW-1005">Bacterial flagellum biogenesis</keyword>
<dbReference type="GO" id="GO:0044781">
    <property type="term" value="P:bacterial-type flagellum organization"/>
    <property type="evidence" value="ECO:0007669"/>
    <property type="project" value="UniProtKB-UniRule"/>
</dbReference>
<organism evidence="16 17">
    <name type="scientific">Pseudoxanthomonas dokdonensis</name>
    <dbReference type="NCBI Taxonomy" id="344882"/>
    <lineage>
        <taxon>Bacteria</taxon>
        <taxon>Pseudomonadati</taxon>
        <taxon>Pseudomonadota</taxon>
        <taxon>Gammaproteobacteria</taxon>
        <taxon>Lysobacterales</taxon>
        <taxon>Lysobacteraceae</taxon>
        <taxon>Pseudoxanthomonas</taxon>
    </lineage>
</organism>
<comment type="caution">
    <text evidence="16">The sequence shown here is derived from an EMBL/GenBank/DDBJ whole genome shotgun (WGS) entry which is preliminary data.</text>
</comment>
<feature type="compositionally biased region" description="Low complexity" evidence="14">
    <location>
        <begin position="38"/>
        <end position="49"/>
    </location>
</feature>
<evidence type="ECO:0000256" key="14">
    <source>
        <dbReference type="SAM" id="MobiDB-lite"/>
    </source>
</evidence>
<dbReference type="GO" id="GO:0009306">
    <property type="term" value="P:protein secretion"/>
    <property type="evidence" value="ECO:0007669"/>
    <property type="project" value="UniProtKB-UniRule"/>
</dbReference>
<dbReference type="InterPro" id="IPR005837">
    <property type="entry name" value="FliP"/>
</dbReference>
<dbReference type="PROSITE" id="PS01061">
    <property type="entry name" value="FLIP_2"/>
    <property type="match status" value="1"/>
</dbReference>
<feature type="transmembrane region" description="Helical" evidence="13">
    <location>
        <begin position="85"/>
        <end position="114"/>
    </location>
</feature>
<dbReference type="STRING" id="344882.ABB29_04360"/>
<evidence type="ECO:0000256" key="15">
    <source>
        <dbReference type="SAM" id="SignalP"/>
    </source>
</evidence>
<keyword evidence="4 13" id="KW-0813">Transport</keyword>
<keyword evidence="5 13" id="KW-1003">Cell membrane</keyword>
<dbReference type="PRINTS" id="PR01302">
    <property type="entry name" value="TYPE3IMPPROT"/>
</dbReference>
<keyword evidence="9 13" id="KW-1133">Transmembrane helix</keyword>
<evidence type="ECO:0000256" key="9">
    <source>
        <dbReference type="ARBA" id="ARBA00022989"/>
    </source>
</evidence>
<dbReference type="AlphaFoldDB" id="A0A0R0D0C1"/>
<dbReference type="PROSITE" id="PS01060">
    <property type="entry name" value="FLIP_1"/>
    <property type="match status" value="1"/>
</dbReference>
<feature type="transmembrane region" description="Helical" evidence="13">
    <location>
        <begin position="225"/>
        <end position="251"/>
    </location>
</feature>
<dbReference type="NCBIfam" id="NF009438">
    <property type="entry name" value="PRK12797.1"/>
    <property type="match status" value="1"/>
</dbReference>
<keyword evidence="15" id="KW-0732">Signal</keyword>
<evidence type="ECO:0000256" key="6">
    <source>
        <dbReference type="ARBA" id="ARBA00022692"/>
    </source>
</evidence>
<keyword evidence="16" id="KW-0282">Flagellum</keyword>
<evidence type="ECO:0000313" key="17">
    <source>
        <dbReference type="Proteomes" id="UP000052052"/>
    </source>
</evidence>
<dbReference type="PANTHER" id="PTHR30587">
    <property type="entry name" value="FLAGELLAR BIOSYNTHETIC PROTEIN FLIP"/>
    <property type="match status" value="1"/>
</dbReference>
<dbReference type="InterPro" id="IPR005838">
    <property type="entry name" value="T3SS_IM_P"/>
</dbReference>
<evidence type="ECO:0000256" key="11">
    <source>
        <dbReference type="ARBA" id="ARBA00023143"/>
    </source>
</evidence>
<evidence type="ECO:0000256" key="3">
    <source>
        <dbReference type="ARBA" id="ARBA00021714"/>
    </source>
</evidence>
<comment type="similarity">
    <text evidence="2 13">Belongs to the FliP/MopC/SpaP family.</text>
</comment>
<keyword evidence="10 13" id="KW-0472">Membrane</keyword>
<feature type="region of interest" description="Disordered" evidence="14">
    <location>
        <begin position="38"/>
        <end position="61"/>
    </location>
</feature>
<keyword evidence="17" id="KW-1185">Reference proteome</keyword>
<dbReference type="PRINTS" id="PR00951">
    <property type="entry name" value="FLGBIOSNFLIP"/>
</dbReference>
<dbReference type="GO" id="GO:0005886">
    <property type="term" value="C:plasma membrane"/>
    <property type="evidence" value="ECO:0007669"/>
    <property type="project" value="UniProtKB-SubCell"/>
</dbReference>
<keyword evidence="6 13" id="KW-0812">Transmembrane</keyword>
<evidence type="ECO:0000256" key="7">
    <source>
        <dbReference type="ARBA" id="ARBA00022795"/>
    </source>
</evidence>
<evidence type="ECO:0000256" key="12">
    <source>
        <dbReference type="ARBA" id="ARBA00023225"/>
    </source>
</evidence>
<evidence type="ECO:0000256" key="13">
    <source>
        <dbReference type="RuleBase" id="RU362069"/>
    </source>
</evidence>
<evidence type="ECO:0000256" key="8">
    <source>
        <dbReference type="ARBA" id="ARBA00022927"/>
    </source>
</evidence>
<dbReference type="Pfam" id="PF00813">
    <property type="entry name" value="FliP"/>
    <property type="match status" value="1"/>
</dbReference>
<comment type="subcellular location">
    <subcellularLocation>
        <location evidence="13">Cell membrane</location>
        <topology evidence="13">Multi-pass membrane protein</topology>
    </subcellularLocation>
    <subcellularLocation>
        <location evidence="13">Bacterial flagellum basal body</location>
    </subcellularLocation>
</comment>
<evidence type="ECO:0000313" key="16">
    <source>
        <dbReference type="EMBL" id="KRG71059.1"/>
    </source>
</evidence>
<accession>A0A0R0D0C1</accession>
<dbReference type="RefSeq" id="WP_057657387.1">
    <property type="nucleotide sequence ID" value="NZ_LDJL01000004.1"/>
</dbReference>
<name>A0A0R0D0C1_9GAMM</name>
<dbReference type="NCBIfam" id="TIGR01103">
    <property type="entry name" value="fliP"/>
    <property type="match status" value="1"/>
</dbReference>
<keyword evidence="12 13" id="KW-1006">Bacterial flagellum protein export</keyword>
<sequence length="286" mass="29983">MSRPSLHRRLSLLLMLSLLALLPAVSLAQANAQPPTAASAAPAAAPDNAGNTQAASPAKPQLPALPDVTVGQIGNQSVSLPLQTLLLMTAITLIPSALLAMTAFTRIIIVLGLLRQALGTGQTPSNQVLVGLALFLTMLVMMPVGEKAWAQGMAPYLDGQIDFASAWSLTTGPLRDFMLAQVRETDLMTFAGLAGHGAYASAADIPFPIVVASFITSELKTAFEIGFLIFIPFVIIDLVVASVLMSMGMMMLSPMLVSAPFKILLFVLVDGWVLIVGSLAASFNVV</sequence>
<comment type="function">
    <text evidence="1 13">Plays a role in the flagellum-specific transport system.</text>
</comment>
<evidence type="ECO:0000256" key="5">
    <source>
        <dbReference type="ARBA" id="ARBA00022475"/>
    </source>
</evidence>
<keyword evidence="11" id="KW-0975">Bacterial flagellum</keyword>
<reference evidence="16 17" key="1">
    <citation type="submission" date="2015-05" db="EMBL/GenBank/DDBJ databases">
        <title>Genome sequencing and analysis of members of genus Stenotrophomonas.</title>
        <authorList>
            <person name="Patil P.P."/>
            <person name="Midha S."/>
            <person name="Patil P.B."/>
        </authorList>
    </citation>
    <scope>NUCLEOTIDE SEQUENCE [LARGE SCALE GENOMIC DNA]</scope>
    <source>
        <strain evidence="16 17">DSM 21858</strain>
    </source>
</reference>